<accession>A0A9P3LI27</accession>
<evidence type="ECO:0000259" key="1">
    <source>
        <dbReference type="PROSITE" id="PS50097"/>
    </source>
</evidence>
<gene>
    <name evidence="2" type="ORF">PsYK624_121270</name>
</gene>
<dbReference type="OrthoDB" id="3268787at2759"/>
<dbReference type="SUPFAM" id="SSF54695">
    <property type="entry name" value="POZ domain"/>
    <property type="match status" value="1"/>
</dbReference>
<name>A0A9P3LI27_9APHY</name>
<dbReference type="InterPro" id="IPR000210">
    <property type="entry name" value="BTB/POZ_dom"/>
</dbReference>
<proteinExistence type="predicted"/>
<comment type="caution">
    <text evidence="2">The sequence shown here is derived from an EMBL/GenBank/DDBJ whole genome shotgun (WGS) entry which is preliminary data.</text>
</comment>
<dbReference type="SMART" id="SM00225">
    <property type="entry name" value="BTB"/>
    <property type="match status" value="1"/>
</dbReference>
<reference evidence="2 3" key="1">
    <citation type="submission" date="2021-08" db="EMBL/GenBank/DDBJ databases">
        <title>Draft Genome Sequence of Phanerochaete sordida strain YK-624.</title>
        <authorList>
            <person name="Mori T."/>
            <person name="Dohra H."/>
            <person name="Suzuki T."/>
            <person name="Kawagishi H."/>
            <person name="Hirai H."/>
        </authorList>
    </citation>
    <scope>NUCLEOTIDE SEQUENCE [LARGE SCALE GENOMIC DNA]</scope>
    <source>
        <strain evidence="2 3">YK-624</strain>
    </source>
</reference>
<dbReference type="AlphaFoldDB" id="A0A9P3LI27"/>
<organism evidence="2 3">
    <name type="scientific">Phanerochaete sordida</name>
    <dbReference type="NCBI Taxonomy" id="48140"/>
    <lineage>
        <taxon>Eukaryota</taxon>
        <taxon>Fungi</taxon>
        <taxon>Dikarya</taxon>
        <taxon>Basidiomycota</taxon>
        <taxon>Agaricomycotina</taxon>
        <taxon>Agaricomycetes</taxon>
        <taxon>Polyporales</taxon>
        <taxon>Phanerochaetaceae</taxon>
        <taxon>Phanerochaete</taxon>
    </lineage>
</organism>
<evidence type="ECO:0000313" key="2">
    <source>
        <dbReference type="EMBL" id="GJE95935.1"/>
    </source>
</evidence>
<evidence type="ECO:0000313" key="3">
    <source>
        <dbReference type="Proteomes" id="UP000703269"/>
    </source>
</evidence>
<dbReference type="InterPro" id="IPR011333">
    <property type="entry name" value="SKP1/BTB/POZ_sf"/>
</dbReference>
<sequence>MSKAANEQRHPTLYKTTGDLVISATTGETTHLFRVHTVILAEHSPVFAGMLTLPKGPGVDMQTYDGVPVVHLPDDAKDVTSLLQLLYSPGSPISKKERTFAADVYGLMSMARKYQLDSVCATISQSLQEQWPSTLTAFLQARAEAKEMPMGPFNSTARIPPDPASVIRLAIDFDIPSVLPAAYYALSTYDISAPPYALTACPWPRWDLLRPEELLRYYQGKLQLSRKFSLTSSELYNTLYDDDYDACDAPVEDHDWDEQDIAESSKCRQILANALISYAAGYPSLRSSYEAIARADPIHALMEIYERPSSAQLCMSCYEVFKSRCRKRIENLWENLPRTFSLGGPHHAPVPADQL</sequence>
<dbReference type="CDD" id="cd18186">
    <property type="entry name" value="BTB_POZ_ZBTB_KLHL-like"/>
    <property type="match status" value="1"/>
</dbReference>
<dbReference type="Pfam" id="PF00651">
    <property type="entry name" value="BTB"/>
    <property type="match status" value="1"/>
</dbReference>
<dbReference type="EMBL" id="BPQB01000054">
    <property type="protein sequence ID" value="GJE95935.1"/>
    <property type="molecule type" value="Genomic_DNA"/>
</dbReference>
<keyword evidence="3" id="KW-1185">Reference proteome</keyword>
<dbReference type="Gene3D" id="3.30.710.10">
    <property type="entry name" value="Potassium Channel Kv1.1, Chain A"/>
    <property type="match status" value="1"/>
</dbReference>
<dbReference type="PROSITE" id="PS50097">
    <property type="entry name" value="BTB"/>
    <property type="match status" value="1"/>
</dbReference>
<protein>
    <recommendedName>
        <fullName evidence="1">BTB domain-containing protein</fullName>
    </recommendedName>
</protein>
<feature type="domain" description="BTB" evidence="1">
    <location>
        <begin position="18"/>
        <end position="95"/>
    </location>
</feature>
<dbReference type="Proteomes" id="UP000703269">
    <property type="component" value="Unassembled WGS sequence"/>
</dbReference>